<dbReference type="InterPro" id="IPR014722">
    <property type="entry name" value="Rib_uL2_dom2"/>
</dbReference>
<evidence type="ECO:0000313" key="13">
    <source>
        <dbReference type="Proteomes" id="UP000217838"/>
    </source>
</evidence>
<dbReference type="InterPro" id="IPR008991">
    <property type="entry name" value="Translation_prot_SH3-like_sf"/>
</dbReference>
<dbReference type="NCBIfam" id="TIGR00038">
    <property type="entry name" value="efp"/>
    <property type="match status" value="1"/>
</dbReference>
<keyword evidence="4 7" id="KW-0963">Cytoplasm</keyword>
<dbReference type="GO" id="GO:0003746">
    <property type="term" value="F:translation elongation factor activity"/>
    <property type="evidence" value="ECO:0007669"/>
    <property type="project" value="UniProtKB-UniRule"/>
</dbReference>
<dbReference type="Pfam" id="PF09285">
    <property type="entry name" value="Elong-fact-P_C"/>
    <property type="match status" value="1"/>
</dbReference>
<comment type="function">
    <text evidence="7">Involved in peptide bond synthesis. Stimulates efficient translation and peptide-bond synthesis on native or reconstituted 70S ribosomes in vitro. Probably functions indirectly by altering the affinity of the ribosome for aminoacyl-tRNA, thus increasing their reactivity as acceptors for peptidyl transferase.</text>
</comment>
<dbReference type="Gene3D" id="2.30.30.30">
    <property type="match status" value="1"/>
</dbReference>
<dbReference type="Proteomes" id="UP000217838">
    <property type="component" value="Unassembled WGS sequence"/>
</dbReference>
<reference evidence="13" key="1">
    <citation type="submission" date="2017-08" db="EMBL/GenBank/DDBJ databases">
        <title>A dynamic microbial community with high functional redundancy inhabits the cold, oxic subseafloor aquifer.</title>
        <authorList>
            <person name="Tully B.J."/>
            <person name="Wheat C.G."/>
            <person name="Glazer B.T."/>
            <person name="Huber J.A."/>
        </authorList>
    </citation>
    <scope>NUCLEOTIDE SEQUENCE [LARGE SCALE GENOMIC DNA]</scope>
</reference>
<dbReference type="SMART" id="SM01185">
    <property type="entry name" value="EFP"/>
    <property type="match status" value="1"/>
</dbReference>
<dbReference type="CDD" id="cd05794">
    <property type="entry name" value="S1_EF-P_repeat_2"/>
    <property type="match status" value="1"/>
</dbReference>
<keyword evidence="5 7" id="KW-0251">Elongation factor</keyword>
<dbReference type="FunFam" id="2.40.50.140:FF:000004">
    <property type="entry name" value="Elongation factor P"/>
    <property type="match status" value="1"/>
</dbReference>
<name>A0A2A4YPI9_UNCAE</name>
<dbReference type="NCBIfam" id="NF001810">
    <property type="entry name" value="PRK00529.1"/>
    <property type="match status" value="1"/>
</dbReference>
<evidence type="ECO:0000259" key="11">
    <source>
        <dbReference type="SMART" id="SM01185"/>
    </source>
</evidence>
<evidence type="ECO:0000256" key="6">
    <source>
        <dbReference type="ARBA" id="ARBA00022917"/>
    </source>
</evidence>
<evidence type="ECO:0000256" key="7">
    <source>
        <dbReference type="HAMAP-Rule" id="MF_00141"/>
    </source>
</evidence>
<dbReference type="GO" id="GO:0043043">
    <property type="term" value="P:peptide biosynthetic process"/>
    <property type="evidence" value="ECO:0007669"/>
    <property type="project" value="InterPro"/>
</dbReference>
<dbReference type="EMBL" id="NVUU01000001">
    <property type="protein sequence ID" value="PCI96207.1"/>
    <property type="molecule type" value="Genomic_DNA"/>
</dbReference>
<dbReference type="GO" id="GO:0005829">
    <property type="term" value="C:cytosol"/>
    <property type="evidence" value="ECO:0007669"/>
    <property type="project" value="UniProtKB-ARBA"/>
</dbReference>
<comment type="subcellular location">
    <subcellularLocation>
        <location evidence="1 7">Cytoplasm</location>
    </subcellularLocation>
</comment>
<accession>A0A2A4YPI9</accession>
<evidence type="ECO:0000256" key="5">
    <source>
        <dbReference type="ARBA" id="ARBA00022768"/>
    </source>
</evidence>
<dbReference type="InterPro" id="IPR013185">
    <property type="entry name" value="Transl_elong_KOW-like"/>
</dbReference>
<comment type="similarity">
    <text evidence="3 7 9">Belongs to the elongation factor P family.</text>
</comment>
<dbReference type="PANTHER" id="PTHR30053">
    <property type="entry name" value="ELONGATION FACTOR P"/>
    <property type="match status" value="1"/>
</dbReference>
<evidence type="ECO:0000256" key="1">
    <source>
        <dbReference type="ARBA" id="ARBA00004496"/>
    </source>
</evidence>
<dbReference type="SUPFAM" id="SSF50104">
    <property type="entry name" value="Translation proteins SH3-like domain"/>
    <property type="match status" value="1"/>
</dbReference>
<proteinExistence type="inferred from homology"/>
<evidence type="ECO:0000256" key="4">
    <source>
        <dbReference type="ARBA" id="ARBA00022490"/>
    </source>
</evidence>
<dbReference type="HAMAP" id="MF_00141">
    <property type="entry name" value="EF_P"/>
    <property type="match status" value="1"/>
</dbReference>
<dbReference type="InterPro" id="IPR012340">
    <property type="entry name" value="NA-bd_OB-fold"/>
</dbReference>
<feature type="domain" description="Translation elongation factor P/YeiP central" evidence="11">
    <location>
        <begin position="69"/>
        <end position="123"/>
    </location>
</feature>
<dbReference type="FunFam" id="2.30.30.30:FF:000003">
    <property type="entry name" value="Elongation factor P"/>
    <property type="match status" value="1"/>
</dbReference>
<gene>
    <name evidence="7 12" type="primary">efp</name>
    <name evidence="12" type="ORF">COB11_00115</name>
</gene>
<dbReference type="InterPro" id="IPR011768">
    <property type="entry name" value="Transl_elongation_fac_P"/>
</dbReference>
<comment type="pathway">
    <text evidence="2 7">Protein biosynthesis; polypeptide chain elongation.</text>
</comment>
<dbReference type="InterPro" id="IPR013852">
    <property type="entry name" value="Transl_elong_P/YeiP_CS"/>
</dbReference>
<evidence type="ECO:0000259" key="10">
    <source>
        <dbReference type="SMART" id="SM00841"/>
    </source>
</evidence>
<dbReference type="PANTHER" id="PTHR30053:SF12">
    <property type="entry name" value="ELONGATION FACTOR P (EF-P) FAMILY PROTEIN"/>
    <property type="match status" value="1"/>
</dbReference>
<dbReference type="AlphaFoldDB" id="A0A2A4YPI9"/>
<dbReference type="SMART" id="SM00841">
    <property type="entry name" value="Elong-fact-P_C"/>
    <property type="match status" value="1"/>
</dbReference>
<evidence type="ECO:0000256" key="9">
    <source>
        <dbReference type="RuleBase" id="RU004389"/>
    </source>
</evidence>
<keyword evidence="6 7" id="KW-0648">Protein biosynthesis</keyword>
<organism evidence="12 13">
    <name type="scientific">Aerophobetes bacterium</name>
    <dbReference type="NCBI Taxonomy" id="2030807"/>
    <lineage>
        <taxon>Bacteria</taxon>
        <taxon>Candidatus Aerophobota</taxon>
    </lineage>
</organism>
<dbReference type="PIRSF" id="PIRSF005901">
    <property type="entry name" value="EF-P"/>
    <property type="match status" value="1"/>
</dbReference>
<dbReference type="InterPro" id="IPR020599">
    <property type="entry name" value="Transl_elong_fac_P/YeiP"/>
</dbReference>
<dbReference type="UniPathway" id="UPA00345"/>
<evidence type="ECO:0000256" key="2">
    <source>
        <dbReference type="ARBA" id="ARBA00004815"/>
    </source>
</evidence>
<dbReference type="PROSITE" id="PS01275">
    <property type="entry name" value="EFP"/>
    <property type="match status" value="1"/>
</dbReference>
<evidence type="ECO:0000256" key="3">
    <source>
        <dbReference type="ARBA" id="ARBA00009479"/>
    </source>
</evidence>
<dbReference type="CDD" id="cd04470">
    <property type="entry name" value="S1_EF-P_repeat_1"/>
    <property type="match status" value="1"/>
</dbReference>
<feature type="domain" description="Elongation factor P C-terminal" evidence="10">
    <location>
        <begin position="131"/>
        <end position="187"/>
    </location>
</feature>
<comment type="caution">
    <text evidence="12">The sequence shown here is derived from an EMBL/GenBank/DDBJ whole genome shotgun (WGS) entry which is preliminary data.</text>
</comment>
<dbReference type="Pfam" id="PF08207">
    <property type="entry name" value="EFP_N"/>
    <property type="match status" value="1"/>
</dbReference>
<sequence length="188" mass="21088">MAKVSSNDVKNGMKIEIDNEPYTIVSADFVKPGKGQAFTRTKLRHLISGRVIDRTFKSTDKLELADVEEKKMRFLYKEQESIIFMDDRTYDQIEIPADAGEACRDWLLEDLLYDIIFYKGSAVAITPPTFMELTITATDPGARGDTASGRVLKPATLETGAKVQVPIFINEGEKIKVDTRTGEYVSRV</sequence>
<evidence type="ECO:0000256" key="8">
    <source>
        <dbReference type="NCBIfam" id="TIGR00038"/>
    </source>
</evidence>
<dbReference type="InterPro" id="IPR001059">
    <property type="entry name" value="Transl_elong_P/YeiP_cen"/>
</dbReference>
<protein>
    <recommendedName>
        <fullName evidence="7 8">Elongation factor P</fullName>
        <shortName evidence="7">EF-P</shortName>
    </recommendedName>
</protein>
<dbReference type="Pfam" id="PF01132">
    <property type="entry name" value="EFP"/>
    <property type="match status" value="1"/>
</dbReference>
<evidence type="ECO:0000313" key="12">
    <source>
        <dbReference type="EMBL" id="PCI96207.1"/>
    </source>
</evidence>
<dbReference type="InterPro" id="IPR015365">
    <property type="entry name" value="Elong-fact-P_C"/>
</dbReference>
<dbReference type="Gene3D" id="2.40.50.140">
    <property type="entry name" value="Nucleic acid-binding proteins"/>
    <property type="match status" value="2"/>
</dbReference>
<dbReference type="FunFam" id="2.40.50.140:FF:000009">
    <property type="entry name" value="Elongation factor P"/>
    <property type="match status" value="1"/>
</dbReference>
<dbReference type="SUPFAM" id="SSF50249">
    <property type="entry name" value="Nucleic acid-binding proteins"/>
    <property type="match status" value="2"/>
</dbReference>